<reference evidence="1 2" key="1">
    <citation type="journal article" date="2010" name="J. Bacteriol.">
        <title>Complete genome sequence of "Candidatus Puniceispirillum marinum" IMCC1322, a representative of the SAR116 clade in the Alphaproteobacteria.</title>
        <authorList>
            <person name="Oh H.M."/>
            <person name="Kwon K.K."/>
            <person name="Kang I."/>
            <person name="Kang S.G."/>
            <person name="Lee J.H."/>
            <person name="Kim S.J."/>
            <person name="Cho J.C."/>
        </authorList>
    </citation>
    <scope>NUCLEOTIDE SEQUENCE [LARGE SCALE GENOMIC DNA]</scope>
    <source>
        <strain evidence="1 2">IMCC1322</strain>
    </source>
</reference>
<name>D5BNT1_PUNMI</name>
<dbReference type="HOGENOM" id="CLU_1426928_0_0_5"/>
<gene>
    <name evidence="1" type="ordered locus">SAR116_0105</name>
</gene>
<evidence type="ECO:0000313" key="1">
    <source>
        <dbReference type="EMBL" id="ADE38348.1"/>
    </source>
</evidence>
<dbReference type="Proteomes" id="UP000007460">
    <property type="component" value="Chromosome"/>
</dbReference>
<sequence>MFRITALFSIFMVCLFILPKLAMAETVIRTHKDWQVRLITDDFTDETSVILNTIIEDIEEDFSRKRGIVLIGSQFSNKKTEDMLVIKCDQANTKPYVVILTNERVNGDGTRNIEYRVDKRPPQKTLMKTNENYLMVFNHRKASQFISNIRSGKMLIGRSSDRESGLIKFKIPIEGFNDIESELYRYCKPH</sequence>
<evidence type="ECO:0000313" key="2">
    <source>
        <dbReference type="Proteomes" id="UP000007460"/>
    </source>
</evidence>
<protein>
    <submittedName>
        <fullName evidence="1">ATPase involved in DNA repair</fullName>
    </submittedName>
</protein>
<keyword evidence="2" id="KW-1185">Reference proteome</keyword>
<organism evidence="1 2">
    <name type="scientific">Puniceispirillum marinum (strain IMCC1322)</name>
    <dbReference type="NCBI Taxonomy" id="488538"/>
    <lineage>
        <taxon>Bacteria</taxon>
        <taxon>Pseudomonadati</taxon>
        <taxon>Pseudomonadota</taxon>
        <taxon>Alphaproteobacteria</taxon>
        <taxon>Candidatus Puniceispirillales</taxon>
        <taxon>Candidatus Puniceispirillaceae</taxon>
        <taxon>Candidatus Puniceispirillum</taxon>
    </lineage>
</organism>
<dbReference type="STRING" id="488538.SAR116_0105"/>
<proteinExistence type="predicted"/>
<accession>D5BNT1</accession>
<dbReference type="AlphaFoldDB" id="D5BNT1"/>
<dbReference type="EMBL" id="CP001751">
    <property type="protein sequence ID" value="ADE38348.1"/>
    <property type="molecule type" value="Genomic_DNA"/>
</dbReference>
<dbReference type="KEGG" id="apb:SAR116_0105"/>
<dbReference type="RefSeq" id="WP_013044978.1">
    <property type="nucleotide sequence ID" value="NC_014010.1"/>
</dbReference>